<dbReference type="EMBL" id="VLKX01000017">
    <property type="protein sequence ID" value="TWI44608.1"/>
    <property type="molecule type" value="Genomic_DNA"/>
</dbReference>
<feature type="domain" description="Outer membrane protein beta-barrel" evidence="1">
    <location>
        <begin position="67"/>
        <end position="241"/>
    </location>
</feature>
<gene>
    <name evidence="2" type="ORF">IQ02_02602</name>
</gene>
<dbReference type="AlphaFoldDB" id="A0A562PJQ0"/>
<name>A0A562PJQ0_9FLAO</name>
<sequence>MGQNPIFVWLYRIALVNKISKGNMKRTSIKNKSVWLLLNCFLLLPFSAVFSQEITPVKEEVIQIDSLYREDQFYFGVTYNTLMDKPAGVSQRKFSSGLSAGFLRDMPINKKRTVAVASGIGFTYNNYNQNLAISSPAGKPIYTIIDSEFEYDKNKFSLLSVDVPIEFRWRTSTYESHKFWRIYGGFKMSYLLYDRSIFNSADGKVVVTGNQDFNKFQYGAYISSGYNTINLYAYYGLNSLFKSAKVNDESVAMRSLNIGITFYIL</sequence>
<evidence type="ECO:0000313" key="2">
    <source>
        <dbReference type="EMBL" id="TWI44608.1"/>
    </source>
</evidence>
<protein>
    <submittedName>
        <fullName evidence="2">Outer membrane protein with beta-barrel domain</fullName>
    </submittedName>
</protein>
<evidence type="ECO:0000313" key="3">
    <source>
        <dbReference type="Proteomes" id="UP000321392"/>
    </source>
</evidence>
<comment type="caution">
    <text evidence="2">The sequence shown here is derived from an EMBL/GenBank/DDBJ whole genome shotgun (WGS) entry which is preliminary data.</text>
</comment>
<dbReference type="Pfam" id="PF13568">
    <property type="entry name" value="OMP_b-brl_2"/>
    <property type="match status" value="1"/>
</dbReference>
<evidence type="ECO:0000259" key="1">
    <source>
        <dbReference type="Pfam" id="PF13568"/>
    </source>
</evidence>
<dbReference type="InterPro" id="IPR025665">
    <property type="entry name" value="Beta-barrel_OMP_2"/>
</dbReference>
<proteinExistence type="predicted"/>
<organism evidence="2 3">
    <name type="scientific">Flavobacterium glaciei</name>
    <dbReference type="NCBI Taxonomy" id="386300"/>
    <lineage>
        <taxon>Bacteria</taxon>
        <taxon>Pseudomonadati</taxon>
        <taxon>Bacteroidota</taxon>
        <taxon>Flavobacteriia</taxon>
        <taxon>Flavobacteriales</taxon>
        <taxon>Flavobacteriaceae</taxon>
        <taxon>Flavobacterium</taxon>
    </lineage>
</organism>
<dbReference type="Proteomes" id="UP000321392">
    <property type="component" value="Unassembled WGS sequence"/>
</dbReference>
<reference evidence="2 3" key="1">
    <citation type="journal article" date="2015" name="Stand. Genomic Sci.">
        <title>Genomic Encyclopedia of Bacterial and Archaeal Type Strains, Phase III: the genomes of soil and plant-associated and newly described type strains.</title>
        <authorList>
            <person name="Whitman W.B."/>
            <person name="Woyke T."/>
            <person name="Klenk H.P."/>
            <person name="Zhou Y."/>
            <person name="Lilburn T.G."/>
            <person name="Beck B.J."/>
            <person name="De Vos P."/>
            <person name="Vandamme P."/>
            <person name="Eisen J.A."/>
            <person name="Garrity G."/>
            <person name="Hugenholtz P."/>
            <person name="Kyrpides N.C."/>
        </authorList>
    </citation>
    <scope>NUCLEOTIDE SEQUENCE [LARGE SCALE GENOMIC DNA]</scope>
    <source>
        <strain evidence="2 3">CGMCC 1.5380</strain>
    </source>
</reference>
<accession>A0A562PJQ0</accession>